<evidence type="ECO:0000256" key="2">
    <source>
        <dbReference type="ARBA" id="ARBA00007430"/>
    </source>
</evidence>
<evidence type="ECO:0000256" key="6">
    <source>
        <dbReference type="ARBA" id="ARBA00023136"/>
    </source>
</evidence>
<feature type="transmembrane region" description="Helical" evidence="7">
    <location>
        <begin position="149"/>
        <end position="172"/>
    </location>
</feature>
<feature type="transmembrane region" description="Helical" evidence="7">
    <location>
        <begin position="220"/>
        <end position="236"/>
    </location>
</feature>
<evidence type="ECO:0000256" key="1">
    <source>
        <dbReference type="ARBA" id="ARBA00004651"/>
    </source>
</evidence>
<keyword evidence="9" id="KW-1185">Reference proteome</keyword>
<feature type="transmembrane region" description="Helical" evidence="7">
    <location>
        <begin position="423"/>
        <end position="441"/>
    </location>
</feature>
<dbReference type="InterPro" id="IPR050833">
    <property type="entry name" value="Poly_Biosynth_Transport"/>
</dbReference>
<feature type="transmembrane region" description="Helical" evidence="7">
    <location>
        <begin position="120"/>
        <end position="137"/>
    </location>
</feature>
<name>A0A3P5XJ25_9RHOB</name>
<comment type="similarity">
    <text evidence="2">Belongs to the polysaccharide synthase family.</text>
</comment>
<feature type="transmembrane region" description="Helical" evidence="7">
    <location>
        <begin position="12"/>
        <end position="29"/>
    </location>
</feature>
<dbReference type="EMBL" id="UXAW01000062">
    <property type="protein sequence ID" value="VDC27681.1"/>
    <property type="molecule type" value="Genomic_DNA"/>
</dbReference>
<keyword evidence="3" id="KW-1003">Cell membrane</keyword>
<evidence type="ECO:0000256" key="4">
    <source>
        <dbReference type="ARBA" id="ARBA00022692"/>
    </source>
</evidence>
<comment type="subcellular location">
    <subcellularLocation>
        <location evidence="1">Cell membrane</location>
        <topology evidence="1">Multi-pass membrane protein</topology>
    </subcellularLocation>
</comment>
<dbReference type="GO" id="GO:0005886">
    <property type="term" value="C:plasma membrane"/>
    <property type="evidence" value="ECO:0007669"/>
    <property type="project" value="UniProtKB-SubCell"/>
</dbReference>
<feature type="transmembrane region" description="Helical" evidence="7">
    <location>
        <begin position="392"/>
        <end position="411"/>
    </location>
</feature>
<keyword evidence="4 7" id="KW-0812">Transmembrane</keyword>
<dbReference type="Pfam" id="PF13440">
    <property type="entry name" value="Polysacc_synt_3"/>
    <property type="match status" value="1"/>
</dbReference>
<evidence type="ECO:0000256" key="5">
    <source>
        <dbReference type="ARBA" id="ARBA00022989"/>
    </source>
</evidence>
<feature type="transmembrane region" description="Helical" evidence="7">
    <location>
        <begin position="49"/>
        <end position="74"/>
    </location>
</feature>
<dbReference type="PANTHER" id="PTHR30250">
    <property type="entry name" value="PST FAMILY PREDICTED COLANIC ACID TRANSPORTER"/>
    <property type="match status" value="1"/>
</dbReference>
<evidence type="ECO:0000256" key="3">
    <source>
        <dbReference type="ARBA" id="ARBA00022475"/>
    </source>
</evidence>
<evidence type="ECO:0000256" key="7">
    <source>
        <dbReference type="SAM" id="Phobius"/>
    </source>
</evidence>
<sequence length="449" mass="47678">MTEVQTGGGGLFRRALGGGAVVAGAYAVSQFARLVSNLILTRLLFPEAFGIMALVFVVLQGLQLFSDVGIGPAITRSARGDDPAFLNTAWTINVVRGAALWLIACALAWPVAWFYAEPSLAALVPVGALTLLIGGFFPTRIDTANRHLLLGRVTLLDLASQLIGIVVMIALALATGSIWALVIGTVLGVLARLVLSWMFLPGEANRFHWERGALQELVHFGKWILVSTACGFLLSQGDKAILGAWLTMGELGHYNIGFFLASFPVLMAAVVNGRIMIPLYRDHPPGSSPLTDRRLRLLRYGLSLTTLVMLAVMAVSGDLLARILYDARYHDVGIIITAVALSQMPGVVGLTYDQAALAAGDGRGFFLLQAARAALQTGALLAGTWYGGLGGALLGLGAALALAHLPVIALARKHRAWDPGHDLIAGGLAFVLIAGISFWRWDELAGLFR</sequence>
<dbReference type="PANTHER" id="PTHR30250:SF10">
    <property type="entry name" value="LIPOPOLYSACCHARIDE BIOSYNTHESIS PROTEIN WZXC"/>
    <property type="match status" value="1"/>
</dbReference>
<feature type="transmembrane region" description="Helical" evidence="7">
    <location>
        <begin position="94"/>
        <end position="114"/>
    </location>
</feature>
<reference evidence="8 9" key="1">
    <citation type="submission" date="2018-11" db="EMBL/GenBank/DDBJ databases">
        <authorList>
            <person name="Criscuolo A."/>
        </authorList>
    </citation>
    <scope>NUCLEOTIDE SEQUENCE [LARGE SCALE GENOMIC DNA]</scope>
    <source>
        <strain evidence="8">ACIP111625</strain>
    </source>
</reference>
<gene>
    <name evidence="8" type="primary">tuaB</name>
    <name evidence="8" type="ORF">XINFAN_01919</name>
</gene>
<keyword evidence="5 7" id="KW-1133">Transmembrane helix</keyword>
<dbReference type="Proteomes" id="UP000277498">
    <property type="component" value="Unassembled WGS sequence"/>
</dbReference>
<evidence type="ECO:0000313" key="9">
    <source>
        <dbReference type="Proteomes" id="UP000277498"/>
    </source>
</evidence>
<protein>
    <submittedName>
        <fullName evidence="8">Teichuronic acid biosynthesis protein TuaB</fullName>
    </submittedName>
</protein>
<proteinExistence type="inferred from homology"/>
<feature type="transmembrane region" description="Helical" evidence="7">
    <location>
        <begin position="297"/>
        <end position="320"/>
    </location>
</feature>
<dbReference type="RefSeq" id="WP_124086351.1">
    <property type="nucleotide sequence ID" value="NZ_UXAW01000062.1"/>
</dbReference>
<feature type="transmembrane region" description="Helical" evidence="7">
    <location>
        <begin position="256"/>
        <end position="277"/>
    </location>
</feature>
<dbReference type="AlphaFoldDB" id="A0A3P5XJ25"/>
<feature type="transmembrane region" description="Helical" evidence="7">
    <location>
        <begin position="178"/>
        <end position="200"/>
    </location>
</feature>
<dbReference type="OrthoDB" id="7605542at2"/>
<evidence type="ECO:0000313" key="8">
    <source>
        <dbReference type="EMBL" id="VDC27681.1"/>
    </source>
</evidence>
<accession>A0A3P5XJ25</accession>
<keyword evidence="6 7" id="KW-0472">Membrane</keyword>
<organism evidence="8 9">
    <name type="scientific">Pseudogemmobacter humi</name>
    <dbReference type="NCBI Taxonomy" id="2483812"/>
    <lineage>
        <taxon>Bacteria</taxon>
        <taxon>Pseudomonadati</taxon>
        <taxon>Pseudomonadota</taxon>
        <taxon>Alphaproteobacteria</taxon>
        <taxon>Rhodobacterales</taxon>
        <taxon>Paracoccaceae</taxon>
        <taxon>Pseudogemmobacter</taxon>
    </lineage>
</organism>